<accession>A0AC34RJJ5</accession>
<dbReference type="WBParaSite" id="JU765_v2.g7408.t1">
    <property type="protein sequence ID" value="JU765_v2.g7408.t1"/>
    <property type="gene ID" value="JU765_v2.g7408"/>
</dbReference>
<reference evidence="2" key="1">
    <citation type="submission" date="2022-11" db="UniProtKB">
        <authorList>
            <consortium name="WormBaseParasite"/>
        </authorList>
    </citation>
    <scope>IDENTIFICATION</scope>
</reference>
<proteinExistence type="predicted"/>
<dbReference type="Proteomes" id="UP000887576">
    <property type="component" value="Unplaced"/>
</dbReference>
<protein>
    <submittedName>
        <fullName evidence="2">Glucosylceramidase</fullName>
    </submittedName>
</protein>
<organism evidence="1 2">
    <name type="scientific">Panagrolaimus sp. JU765</name>
    <dbReference type="NCBI Taxonomy" id="591449"/>
    <lineage>
        <taxon>Eukaryota</taxon>
        <taxon>Metazoa</taxon>
        <taxon>Ecdysozoa</taxon>
        <taxon>Nematoda</taxon>
        <taxon>Chromadorea</taxon>
        <taxon>Rhabditida</taxon>
        <taxon>Tylenchina</taxon>
        <taxon>Panagrolaimomorpha</taxon>
        <taxon>Panagrolaimoidea</taxon>
        <taxon>Panagrolaimidae</taxon>
        <taxon>Panagrolaimus</taxon>
    </lineage>
</organism>
<sequence length="518" mass="57979">MEKLGLILLFFSVAHGLNTCVQKTYPGADPRIVCVCNSTYCDEFPPLGTLSAGQAAIYQSSLSGKRFLRNNVQFTSSKVESKNKVISLTFDDSNKYQTIIGFGGAFTDATGINFNKLSKGAQDNLVEAYWGDKGISYTTGRVPVASCDFSTHEYSYCETDQDFNMTSWSLAPEDSKYKIPLIKAASSKSGGKLQLFSTPWSAPGWMKTDNDMTGKGQLKGDTGGEYYQAFALYYYKFFEAYHKEGIDFWGLTVLNEPFSNGNWQIMLMDWSMEQTFVKKNLGPILKANNITKNIKIMIYDDQRTGIQDYSDKLLADPEAAKYVDGIGVHWYQDDYSLPTALTDVHNAHPTKFILATEACTYAAAGMAGDWGRALQYSYDIITDLQVGLNWATGWTDWNLVLDEQGGPNWVHNYVDAPIIVSNTSDEFYKQPIYYAMGHFSKFLQPGAQHVDLIVENNDPKNYLEVVGFVTPQNQRVAIIDNRQKSATYTIALKDKASGKVAQFDMEPRSIVTVVWNKP</sequence>
<name>A0AC34RJJ5_9BILA</name>
<evidence type="ECO:0000313" key="2">
    <source>
        <dbReference type="WBParaSite" id="JU765_v2.g7408.t1"/>
    </source>
</evidence>
<evidence type="ECO:0000313" key="1">
    <source>
        <dbReference type="Proteomes" id="UP000887576"/>
    </source>
</evidence>